<evidence type="ECO:0000256" key="5">
    <source>
        <dbReference type="HAMAP-Rule" id="MF_00906"/>
    </source>
</evidence>
<evidence type="ECO:0000256" key="6">
    <source>
        <dbReference type="PIRNR" id="PIRNR010252"/>
    </source>
</evidence>
<dbReference type="Pfam" id="PF07126">
    <property type="entry name" value="ZapC_C"/>
    <property type="match status" value="1"/>
</dbReference>
<reference evidence="10" key="1">
    <citation type="submission" date="2016-12" db="EMBL/GenBank/DDBJ databases">
        <authorList>
            <person name="Rodrigo-Torres L."/>
            <person name="Arahal R.D."/>
            <person name="Lucena T."/>
        </authorList>
    </citation>
    <scope>NUCLEOTIDE SEQUENCE [LARGE SCALE GENOMIC DNA]</scope>
</reference>
<proteinExistence type="inferred from homology"/>
<dbReference type="InterPro" id="IPR009809">
    <property type="entry name" value="ZapC"/>
</dbReference>
<dbReference type="HAMAP" id="MF_00906">
    <property type="entry name" value="ZapC"/>
    <property type="match status" value="1"/>
</dbReference>
<comment type="similarity">
    <text evidence="5 6">Belongs to the ZapC family.</text>
</comment>
<evidence type="ECO:0000256" key="2">
    <source>
        <dbReference type="ARBA" id="ARBA00022618"/>
    </source>
</evidence>
<dbReference type="OrthoDB" id="5765005at2"/>
<keyword evidence="1 5" id="KW-0963">Cytoplasm</keyword>
<evidence type="ECO:0000313" key="9">
    <source>
        <dbReference type="EMBL" id="SHO56449.1"/>
    </source>
</evidence>
<feature type="domain" description="Cell-division protein ZapC C-terminal" evidence="7">
    <location>
        <begin position="89"/>
        <end position="168"/>
    </location>
</feature>
<comment type="subcellular location">
    <subcellularLocation>
        <location evidence="5 6">Cytoplasm</location>
    </subcellularLocation>
</comment>
<comment type="subunit">
    <text evidence="5">Interacts directly with FtsZ.</text>
</comment>
<keyword evidence="3 5" id="KW-0717">Septation</keyword>
<evidence type="ECO:0000256" key="1">
    <source>
        <dbReference type="ARBA" id="ARBA00022490"/>
    </source>
</evidence>
<evidence type="ECO:0000259" key="8">
    <source>
        <dbReference type="Pfam" id="PF21083"/>
    </source>
</evidence>
<sequence>MLKPSDKWNWYYCDEEGHLMLDLGEDILFRTLLPRKVLVTCAFTPSQFTVEDAADYQHFLESMAGLDYSGPRQVELVLNCVASKRFHKPVQPKSWFFEPRSTDYTPQEGEIVQLTNQFNRGRFIVLEVGESASLCLSAELEAFILSPGKELVFGQAIKVMHDRMECVNSDSQKIALVG</sequence>
<feature type="domain" description="Cell-division protein ZapC N-terminal" evidence="8">
    <location>
        <begin position="1"/>
        <end position="88"/>
    </location>
</feature>
<evidence type="ECO:0000313" key="10">
    <source>
        <dbReference type="Proteomes" id="UP000184600"/>
    </source>
</evidence>
<keyword evidence="4 5" id="KW-0131">Cell cycle</keyword>
<protein>
    <recommendedName>
        <fullName evidence="5 6">Cell division protein ZapC</fullName>
    </recommendedName>
</protein>
<evidence type="ECO:0000259" key="7">
    <source>
        <dbReference type="Pfam" id="PF07126"/>
    </source>
</evidence>
<dbReference type="InterPro" id="IPR048372">
    <property type="entry name" value="ZapC_C"/>
</dbReference>
<dbReference type="Proteomes" id="UP000184600">
    <property type="component" value="Unassembled WGS sequence"/>
</dbReference>
<evidence type="ECO:0000256" key="4">
    <source>
        <dbReference type="ARBA" id="ARBA00023306"/>
    </source>
</evidence>
<gene>
    <name evidence="5 9" type="primary">zapC</name>
    <name evidence="9" type="ORF">VQ7734_02218</name>
</gene>
<name>A0A1M7YUW1_9VIBR</name>
<accession>A0A1M7YUW1</accession>
<comment type="function">
    <text evidence="5 6">Contributes to the efficiency of the cell division process by stabilizing the polymeric form of the cell division protein FtsZ. Acts by promoting interactions between FtsZ protofilaments and suppressing the GTPase activity of FtsZ.</text>
</comment>
<evidence type="ECO:0000256" key="3">
    <source>
        <dbReference type="ARBA" id="ARBA00023210"/>
    </source>
</evidence>
<organism evidence="9 10">
    <name type="scientific">Vibrio quintilis</name>
    <dbReference type="NCBI Taxonomy" id="1117707"/>
    <lineage>
        <taxon>Bacteria</taxon>
        <taxon>Pseudomonadati</taxon>
        <taxon>Pseudomonadota</taxon>
        <taxon>Gammaproteobacteria</taxon>
        <taxon>Vibrionales</taxon>
        <taxon>Vibrionaceae</taxon>
        <taxon>Vibrio</taxon>
    </lineage>
</organism>
<dbReference type="PIRSF" id="PIRSF010252">
    <property type="entry name" value="ZapC"/>
    <property type="match status" value="1"/>
</dbReference>
<dbReference type="RefSeq" id="WP_073582425.1">
    <property type="nucleotide sequence ID" value="NZ_AP024897.1"/>
</dbReference>
<dbReference type="STRING" id="1117707.VQ7734_02218"/>
<keyword evidence="2 5" id="KW-0132">Cell division</keyword>
<keyword evidence="10" id="KW-1185">Reference proteome</keyword>
<dbReference type="GO" id="GO:0000917">
    <property type="term" value="P:division septum assembly"/>
    <property type="evidence" value="ECO:0007669"/>
    <property type="project" value="UniProtKB-KW"/>
</dbReference>
<dbReference type="EMBL" id="FRFG01000025">
    <property type="protein sequence ID" value="SHO56449.1"/>
    <property type="molecule type" value="Genomic_DNA"/>
</dbReference>
<dbReference type="AlphaFoldDB" id="A0A1M7YUW1"/>
<dbReference type="GO" id="GO:0043093">
    <property type="term" value="P:FtsZ-dependent cytokinesis"/>
    <property type="evidence" value="ECO:0007669"/>
    <property type="project" value="UniProtKB-UniRule"/>
</dbReference>
<dbReference type="InterPro" id="IPR048373">
    <property type="entry name" value="ZapC_N"/>
</dbReference>
<dbReference type="GO" id="GO:0005737">
    <property type="term" value="C:cytoplasm"/>
    <property type="evidence" value="ECO:0007669"/>
    <property type="project" value="UniProtKB-SubCell"/>
</dbReference>
<dbReference type="Pfam" id="PF21083">
    <property type="entry name" value="ZapC_N"/>
    <property type="match status" value="1"/>
</dbReference>